<keyword evidence="2" id="KW-1185">Reference proteome</keyword>
<reference evidence="1 2" key="1">
    <citation type="journal article" date="2021" name="Microorganisms">
        <title>Acidisoma silvae sp. nov. and Acidisomacellulosilytica sp. nov., Two Acidophilic Bacteria Isolated from Decaying Wood, Hydrolyzing Cellulose and Producing Poly-3-hydroxybutyrate.</title>
        <authorList>
            <person name="Mieszkin S."/>
            <person name="Pouder E."/>
            <person name="Uroz S."/>
            <person name="Simon-Colin C."/>
            <person name="Alain K."/>
        </authorList>
    </citation>
    <scope>NUCLEOTIDE SEQUENCE [LARGE SCALE GENOMIC DNA]</scope>
    <source>
        <strain evidence="1 2">HW T5.17</strain>
    </source>
</reference>
<organism evidence="1 2">
    <name type="scientific">Acidisoma cellulosilyticum</name>
    <dbReference type="NCBI Taxonomy" id="2802395"/>
    <lineage>
        <taxon>Bacteria</taxon>
        <taxon>Pseudomonadati</taxon>
        <taxon>Pseudomonadota</taxon>
        <taxon>Alphaproteobacteria</taxon>
        <taxon>Acetobacterales</taxon>
        <taxon>Acidocellaceae</taxon>
        <taxon>Acidisoma</taxon>
    </lineage>
</organism>
<gene>
    <name evidence="1" type="ORF">ACELLULO517_22015</name>
</gene>
<proteinExistence type="predicted"/>
<evidence type="ECO:0000313" key="2">
    <source>
        <dbReference type="Proteomes" id="UP000721844"/>
    </source>
</evidence>
<accession>A0A963Z5H5</accession>
<dbReference type="EMBL" id="JAESVA010000010">
    <property type="protein sequence ID" value="MCB8882939.1"/>
    <property type="molecule type" value="Genomic_DNA"/>
</dbReference>
<sequence>MHDGTVLLTWGVQVSSTQQWVGKVHAVGPSLDEKAEAFANAGLFAASKEMAGLLMEATQAWAAQFEETDPDSVEISGADLLGWFAEWRLRARKVLDLAVTP</sequence>
<comment type="caution">
    <text evidence="1">The sequence shown here is derived from an EMBL/GenBank/DDBJ whole genome shotgun (WGS) entry which is preliminary data.</text>
</comment>
<protein>
    <submittedName>
        <fullName evidence="1">Uncharacterized protein</fullName>
    </submittedName>
</protein>
<name>A0A963Z5H5_9PROT</name>
<dbReference type="Proteomes" id="UP000721844">
    <property type="component" value="Unassembled WGS sequence"/>
</dbReference>
<dbReference type="RefSeq" id="WP_227309597.1">
    <property type="nucleotide sequence ID" value="NZ_JAESVA010000010.1"/>
</dbReference>
<dbReference type="AlphaFoldDB" id="A0A963Z5H5"/>
<evidence type="ECO:0000313" key="1">
    <source>
        <dbReference type="EMBL" id="MCB8882939.1"/>
    </source>
</evidence>